<dbReference type="AlphaFoldDB" id="A0A3P7L0S9"/>
<evidence type="ECO:0000313" key="2">
    <source>
        <dbReference type="EMBL" id="VDM73012.1"/>
    </source>
</evidence>
<feature type="compositionally biased region" description="Low complexity" evidence="1">
    <location>
        <begin position="27"/>
        <end position="37"/>
    </location>
</feature>
<name>A0A3P7L0S9_STRVU</name>
<dbReference type="OrthoDB" id="48509at2759"/>
<gene>
    <name evidence="2" type="ORF">SVUK_LOCUS8010</name>
</gene>
<organism evidence="2 3">
    <name type="scientific">Strongylus vulgaris</name>
    <name type="common">Blood worm</name>
    <dbReference type="NCBI Taxonomy" id="40348"/>
    <lineage>
        <taxon>Eukaryota</taxon>
        <taxon>Metazoa</taxon>
        <taxon>Ecdysozoa</taxon>
        <taxon>Nematoda</taxon>
        <taxon>Chromadorea</taxon>
        <taxon>Rhabditida</taxon>
        <taxon>Rhabditina</taxon>
        <taxon>Rhabditomorpha</taxon>
        <taxon>Strongyloidea</taxon>
        <taxon>Strongylidae</taxon>
        <taxon>Strongylus</taxon>
    </lineage>
</organism>
<keyword evidence="3" id="KW-1185">Reference proteome</keyword>
<proteinExistence type="predicted"/>
<sequence length="147" mass="16149">MISSLQAAPKPSHTAENAVKKSPSTKVAPWIAAAAVPPKEKSLKEIQEEEERQLRAEQAEQARLRKEHQESVNLQSSGTWSSASQRLQWNQPPQQPVVTKATTKPAWGGADGNALFVPKAQFFFCLELLFFADHVVTILGRSITTGC</sequence>
<dbReference type="Proteomes" id="UP000270094">
    <property type="component" value="Unassembled WGS sequence"/>
</dbReference>
<feature type="region of interest" description="Disordered" evidence="1">
    <location>
        <begin position="1"/>
        <end position="104"/>
    </location>
</feature>
<feature type="compositionally biased region" description="Polar residues" evidence="1">
    <location>
        <begin position="71"/>
        <end position="102"/>
    </location>
</feature>
<accession>A0A3P7L0S9</accession>
<reference evidence="2 3" key="1">
    <citation type="submission" date="2018-11" db="EMBL/GenBank/DDBJ databases">
        <authorList>
            <consortium name="Pathogen Informatics"/>
        </authorList>
    </citation>
    <scope>NUCLEOTIDE SEQUENCE [LARGE SCALE GENOMIC DNA]</scope>
</reference>
<evidence type="ECO:0000256" key="1">
    <source>
        <dbReference type="SAM" id="MobiDB-lite"/>
    </source>
</evidence>
<protein>
    <submittedName>
        <fullName evidence="2">Uncharacterized protein</fullName>
    </submittedName>
</protein>
<evidence type="ECO:0000313" key="3">
    <source>
        <dbReference type="Proteomes" id="UP000270094"/>
    </source>
</evidence>
<dbReference type="EMBL" id="UYYB01028375">
    <property type="protein sequence ID" value="VDM73012.1"/>
    <property type="molecule type" value="Genomic_DNA"/>
</dbReference>
<feature type="compositionally biased region" description="Basic and acidic residues" evidence="1">
    <location>
        <begin position="38"/>
        <end position="70"/>
    </location>
</feature>